<evidence type="ECO:0000313" key="8">
    <source>
        <dbReference type="Proteomes" id="UP000373269"/>
    </source>
</evidence>
<dbReference type="RefSeq" id="WP_369594719.1">
    <property type="nucleotide sequence ID" value="NZ_CP045835.1"/>
</dbReference>
<comment type="similarity">
    <text evidence="2 6">Belongs to the FPP/GGPP synthase family.</text>
</comment>
<comment type="cofactor">
    <cofactor evidence="1">
        <name>Mg(2+)</name>
        <dbReference type="ChEBI" id="CHEBI:18420"/>
    </cofactor>
</comment>
<dbReference type="PANTHER" id="PTHR12001:SF69">
    <property type="entry name" value="ALL TRANS-POLYPRENYL-DIPHOSPHATE SYNTHASE PDSS1"/>
    <property type="match status" value="1"/>
</dbReference>
<sequence>MNKIQDLDLQKKLTELANQLIEKSFSDVYLQQLAQSYVNFKFQQSLNFALLTGIHYSIFREQQNSEEKRELQVIVELIILAADILDDIQDEDVLIYPWSNVNLGENLNIIIGFLLTALHKVTLLNCSEEARNFISQQIQLLLLQSINGQQKDMHNRISNESDYLEMVSLKSGSLIQLACILGAGSIPPKTLQTIKTYANYLGIVAQIRNDVHDLLTDHSINDLYIKKVNLPILYYLCIEDNNFQPIKNYYQSKTQYMHLTASEKLNLMDIVRNGGAIPYCHALEKIFYYKFQVCINDLTLSSAAREQLLNINI</sequence>
<evidence type="ECO:0000256" key="6">
    <source>
        <dbReference type="RuleBase" id="RU004466"/>
    </source>
</evidence>
<accession>A0ABX6D9H3</accession>
<evidence type="ECO:0000256" key="4">
    <source>
        <dbReference type="ARBA" id="ARBA00022723"/>
    </source>
</evidence>
<gene>
    <name evidence="7" type="ORF">GDS87_04260</name>
</gene>
<dbReference type="InterPro" id="IPR008949">
    <property type="entry name" value="Isoprenoid_synthase_dom_sf"/>
</dbReference>
<evidence type="ECO:0000256" key="2">
    <source>
        <dbReference type="ARBA" id="ARBA00006706"/>
    </source>
</evidence>
<protein>
    <submittedName>
        <fullName evidence="7">Competence protein ComQ</fullName>
    </submittedName>
</protein>
<dbReference type="Proteomes" id="UP000373269">
    <property type="component" value="Chromosome"/>
</dbReference>
<dbReference type="InterPro" id="IPR000092">
    <property type="entry name" value="Polyprenyl_synt"/>
</dbReference>
<name>A0ABX6D9H3_9BACI</name>
<reference evidence="7 8" key="1">
    <citation type="submission" date="2019-11" db="EMBL/GenBank/DDBJ databases">
        <title>Whole Genome Sequencing and Comparative Genomic Analyses of Lysinibacillus pakistanensis LZH-9, a Halotolerant Strain with Excellent COD Removal Capability.</title>
        <authorList>
            <person name="Zhou H."/>
        </authorList>
    </citation>
    <scope>NUCLEOTIDE SEQUENCE [LARGE SCALE GENOMIC DNA]</scope>
    <source>
        <strain evidence="7 8">LZH-9</strain>
    </source>
</reference>
<dbReference type="CDD" id="cd00867">
    <property type="entry name" value="Trans_IPPS"/>
    <property type="match status" value="1"/>
</dbReference>
<dbReference type="Gene3D" id="1.10.600.10">
    <property type="entry name" value="Farnesyl Diphosphate Synthase"/>
    <property type="match status" value="1"/>
</dbReference>
<evidence type="ECO:0000313" key="7">
    <source>
        <dbReference type="EMBL" id="QGG50200.1"/>
    </source>
</evidence>
<dbReference type="PANTHER" id="PTHR12001">
    <property type="entry name" value="GERANYLGERANYL PYROPHOSPHATE SYNTHASE"/>
    <property type="match status" value="1"/>
</dbReference>
<evidence type="ECO:0000256" key="1">
    <source>
        <dbReference type="ARBA" id="ARBA00001946"/>
    </source>
</evidence>
<keyword evidence="4" id="KW-0479">Metal-binding</keyword>
<organism evidence="7 8">
    <name type="scientific">Lysinibacillus pakistanensis</name>
    <dbReference type="NCBI Taxonomy" id="759811"/>
    <lineage>
        <taxon>Bacteria</taxon>
        <taxon>Bacillati</taxon>
        <taxon>Bacillota</taxon>
        <taxon>Bacilli</taxon>
        <taxon>Bacillales</taxon>
        <taxon>Bacillaceae</taxon>
        <taxon>Lysinibacillus</taxon>
    </lineage>
</organism>
<evidence type="ECO:0000256" key="5">
    <source>
        <dbReference type="ARBA" id="ARBA00022842"/>
    </source>
</evidence>
<evidence type="ECO:0000256" key="3">
    <source>
        <dbReference type="ARBA" id="ARBA00022679"/>
    </source>
</evidence>
<keyword evidence="5" id="KW-0460">Magnesium</keyword>
<keyword evidence="3 6" id="KW-0808">Transferase</keyword>
<dbReference type="SUPFAM" id="SSF48576">
    <property type="entry name" value="Terpenoid synthases"/>
    <property type="match status" value="1"/>
</dbReference>
<dbReference type="InterPro" id="IPR033965">
    <property type="entry name" value="ComQ"/>
</dbReference>
<proteinExistence type="inferred from homology"/>
<dbReference type="SFLD" id="SFLDS00005">
    <property type="entry name" value="Isoprenoid_Synthase_Type_I"/>
    <property type="match status" value="1"/>
</dbReference>
<dbReference type="EMBL" id="CP045835">
    <property type="protein sequence ID" value="QGG50200.1"/>
    <property type="molecule type" value="Genomic_DNA"/>
</dbReference>
<dbReference type="SFLD" id="SFLDG01211">
    <property type="entry name" value="Competence_Regulatory_Protein"/>
    <property type="match status" value="1"/>
</dbReference>
<keyword evidence="8" id="KW-1185">Reference proteome</keyword>
<dbReference type="Pfam" id="PF00348">
    <property type="entry name" value="polyprenyl_synt"/>
    <property type="match status" value="1"/>
</dbReference>